<feature type="region of interest" description="Disordered" evidence="9">
    <location>
        <begin position="245"/>
        <end position="275"/>
    </location>
</feature>
<dbReference type="RefSeq" id="WP_111147514.1">
    <property type="nucleotide sequence ID" value="NZ_QKRB01000046.1"/>
</dbReference>
<dbReference type="PROSITE" id="PS50110">
    <property type="entry name" value="RESPONSE_REGULATORY"/>
    <property type="match status" value="1"/>
</dbReference>
<feature type="compositionally biased region" description="Polar residues" evidence="9">
    <location>
        <begin position="250"/>
        <end position="275"/>
    </location>
</feature>
<feature type="domain" description="OmpR/PhoB-type" evidence="11">
    <location>
        <begin position="147"/>
        <end position="246"/>
    </location>
</feature>
<comment type="caution">
    <text evidence="12">The sequence shown here is derived from an EMBL/GenBank/DDBJ whole genome shotgun (WGS) entry which is preliminary data.</text>
</comment>
<gene>
    <name evidence="12" type="ORF">DNH61_15090</name>
</gene>
<dbReference type="Proteomes" id="UP000249522">
    <property type="component" value="Unassembled WGS sequence"/>
</dbReference>
<evidence type="ECO:0000256" key="4">
    <source>
        <dbReference type="ARBA" id="ARBA00023015"/>
    </source>
</evidence>
<dbReference type="CDD" id="cd00383">
    <property type="entry name" value="trans_reg_C"/>
    <property type="match status" value="1"/>
</dbReference>
<dbReference type="Gene3D" id="1.10.10.10">
    <property type="entry name" value="Winged helix-like DNA-binding domain superfamily/Winged helix DNA-binding domain"/>
    <property type="match status" value="1"/>
</dbReference>
<dbReference type="GO" id="GO:0006355">
    <property type="term" value="P:regulation of DNA-templated transcription"/>
    <property type="evidence" value="ECO:0007669"/>
    <property type="project" value="InterPro"/>
</dbReference>
<evidence type="ECO:0000256" key="2">
    <source>
        <dbReference type="ARBA" id="ARBA00022553"/>
    </source>
</evidence>
<evidence type="ECO:0000256" key="7">
    <source>
        <dbReference type="PROSITE-ProRule" id="PRU00169"/>
    </source>
</evidence>
<dbReference type="Pfam" id="PF00486">
    <property type="entry name" value="Trans_reg_C"/>
    <property type="match status" value="1"/>
</dbReference>
<evidence type="ECO:0000256" key="3">
    <source>
        <dbReference type="ARBA" id="ARBA00023012"/>
    </source>
</evidence>
<evidence type="ECO:0000256" key="1">
    <source>
        <dbReference type="ARBA" id="ARBA00004496"/>
    </source>
</evidence>
<dbReference type="GO" id="GO:0005829">
    <property type="term" value="C:cytosol"/>
    <property type="evidence" value="ECO:0007669"/>
    <property type="project" value="TreeGrafter"/>
</dbReference>
<evidence type="ECO:0000256" key="9">
    <source>
        <dbReference type="SAM" id="MobiDB-lite"/>
    </source>
</evidence>
<dbReference type="GO" id="GO:0032993">
    <property type="term" value="C:protein-DNA complex"/>
    <property type="evidence" value="ECO:0007669"/>
    <property type="project" value="TreeGrafter"/>
</dbReference>
<evidence type="ECO:0000256" key="8">
    <source>
        <dbReference type="PROSITE-ProRule" id="PRU01091"/>
    </source>
</evidence>
<dbReference type="OrthoDB" id="9790442at2"/>
<dbReference type="InterPro" id="IPR036388">
    <property type="entry name" value="WH-like_DNA-bd_sf"/>
</dbReference>
<proteinExistence type="predicted"/>
<evidence type="ECO:0000313" key="13">
    <source>
        <dbReference type="Proteomes" id="UP000249522"/>
    </source>
</evidence>
<dbReference type="FunFam" id="1.10.10.10:FF:000018">
    <property type="entry name" value="DNA-binding response regulator ResD"/>
    <property type="match status" value="1"/>
</dbReference>
<reference evidence="12 13" key="1">
    <citation type="submission" date="2018-06" db="EMBL/GenBank/DDBJ databases">
        <title>Paenibacillus imtechensis sp. nov.</title>
        <authorList>
            <person name="Pinnaka A.K."/>
            <person name="Singh H."/>
            <person name="Kaur M."/>
        </authorList>
    </citation>
    <scope>NUCLEOTIDE SEQUENCE [LARGE SCALE GENOMIC DNA]</scope>
    <source>
        <strain evidence="12 13">SMB1</strain>
    </source>
</reference>
<dbReference type="Gene3D" id="6.10.250.690">
    <property type="match status" value="1"/>
</dbReference>
<sequence>MNDAPILIVDDERAITHLLVTVLRKEGFTHIDTAGSAEEAEAACGRTAYALIILDVMLPGRSGVEICPFLRQKTDAPILFLSARTSDYDKLTGFAVGGDDYIAKPFNPLEVVARIRSQLRRHLRHAETASRQQAISAEDEEAKIQPAKVYDYGRFQVDEHAGELRVGGRAVACPALVFQLLLFLCKHPNRLFTKSELYERVWGEDSWSDDNTVMVHIHRIRERIEENPSSPLYLVNVRGLGYKLVPPPSGQRQTDSASARSSLAGQDAQSGSEAT</sequence>
<dbReference type="GO" id="GO:0000156">
    <property type="term" value="F:phosphorelay response regulator activity"/>
    <property type="evidence" value="ECO:0007669"/>
    <property type="project" value="TreeGrafter"/>
</dbReference>
<dbReference type="InterPro" id="IPR016032">
    <property type="entry name" value="Sig_transdc_resp-reg_C-effctor"/>
</dbReference>
<dbReference type="PROSITE" id="PS51755">
    <property type="entry name" value="OMPR_PHOB"/>
    <property type="match status" value="1"/>
</dbReference>
<dbReference type="InterPro" id="IPR011006">
    <property type="entry name" value="CheY-like_superfamily"/>
</dbReference>
<keyword evidence="13" id="KW-1185">Reference proteome</keyword>
<organism evidence="12 13">
    <name type="scientific">Paenibacillus sambharensis</name>
    <dbReference type="NCBI Taxonomy" id="1803190"/>
    <lineage>
        <taxon>Bacteria</taxon>
        <taxon>Bacillati</taxon>
        <taxon>Bacillota</taxon>
        <taxon>Bacilli</taxon>
        <taxon>Bacillales</taxon>
        <taxon>Paenibacillaceae</taxon>
        <taxon>Paenibacillus</taxon>
    </lineage>
</organism>
<protein>
    <submittedName>
        <fullName evidence="12">DNA-binding response regulator</fullName>
    </submittedName>
</protein>
<dbReference type="InterPro" id="IPR001789">
    <property type="entry name" value="Sig_transdc_resp-reg_receiver"/>
</dbReference>
<dbReference type="EMBL" id="QKRB01000046">
    <property type="protein sequence ID" value="PZD94966.1"/>
    <property type="molecule type" value="Genomic_DNA"/>
</dbReference>
<feature type="domain" description="Response regulatory" evidence="10">
    <location>
        <begin position="5"/>
        <end position="119"/>
    </location>
</feature>
<dbReference type="SUPFAM" id="SSF46894">
    <property type="entry name" value="C-terminal effector domain of the bipartite response regulators"/>
    <property type="match status" value="1"/>
</dbReference>
<keyword evidence="3" id="KW-0902">Two-component regulatory system</keyword>
<dbReference type="Gene3D" id="3.40.50.2300">
    <property type="match status" value="1"/>
</dbReference>
<evidence type="ECO:0000313" key="12">
    <source>
        <dbReference type="EMBL" id="PZD94966.1"/>
    </source>
</evidence>
<evidence type="ECO:0000259" key="11">
    <source>
        <dbReference type="PROSITE" id="PS51755"/>
    </source>
</evidence>
<dbReference type="InterPro" id="IPR001867">
    <property type="entry name" value="OmpR/PhoB-type_DNA-bd"/>
</dbReference>
<dbReference type="CDD" id="cd17574">
    <property type="entry name" value="REC_OmpR"/>
    <property type="match status" value="1"/>
</dbReference>
<dbReference type="InterPro" id="IPR039420">
    <property type="entry name" value="WalR-like"/>
</dbReference>
<dbReference type="PANTHER" id="PTHR48111:SF52">
    <property type="entry name" value="TRANSCRIPTIONAL REGULATORY PROTEIN YVRH"/>
    <property type="match status" value="1"/>
</dbReference>
<comment type="subcellular location">
    <subcellularLocation>
        <location evidence="1">Cytoplasm</location>
    </subcellularLocation>
</comment>
<feature type="modified residue" description="4-aspartylphosphate" evidence="7">
    <location>
        <position position="55"/>
    </location>
</feature>
<keyword evidence="5 8" id="KW-0238">DNA-binding</keyword>
<accession>A0A2W1L6S7</accession>
<keyword evidence="6" id="KW-0804">Transcription</keyword>
<feature type="DNA-binding region" description="OmpR/PhoB-type" evidence="8">
    <location>
        <begin position="147"/>
        <end position="246"/>
    </location>
</feature>
<evidence type="ECO:0000256" key="6">
    <source>
        <dbReference type="ARBA" id="ARBA00023163"/>
    </source>
</evidence>
<name>A0A2W1L6S7_9BACL</name>
<keyword evidence="4" id="KW-0805">Transcription regulation</keyword>
<evidence type="ECO:0000256" key="5">
    <source>
        <dbReference type="ARBA" id="ARBA00023125"/>
    </source>
</evidence>
<dbReference type="PANTHER" id="PTHR48111">
    <property type="entry name" value="REGULATOR OF RPOS"/>
    <property type="match status" value="1"/>
</dbReference>
<evidence type="ECO:0000259" key="10">
    <source>
        <dbReference type="PROSITE" id="PS50110"/>
    </source>
</evidence>
<dbReference type="GO" id="GO:0000976">
    <property type="term" value="F:transcription cis-regulatory region binding"/>
    <property type="evidence" value="ECO:0007669"/>
    <property type="project" value="TreeGrafter"/>
</dbReference>
<dbReference type="SMART" id="SM00448">
    <property type="entry name" value="REC"/>
    <property type="match status" value="1"/>
</dbReference>
<dbReference type="AlphaFoldDB" id="A0A2W1L6S7"/>
<dbReference type="SMART" id="SM00862">
    <property type="entry name" value="Trans_reg_C"/>
    <property type="match status" value="1"/>
</dbReference>
<dbReference type="SUPFAM" id="SSF52172">
    <property type="entry name" value="CheY-like"/>
    <property type="match status" value="1"/>
</dbReference>
<dbReference type="Pfam" id="PF00072">
    <property type="entry name" value="Response_reg"/>
    <property type="match status" value="1"/>
</dbReference>
<keyword evidence="2 7" id="KW-0597">Phosphoprotein</keyword>